<evidence type="ECO:0000256" key="10">
    <source>
        <dbReference type="ARBA" id="ARBA00030781"/>
    </source>
</evidence>
<gene>
    <name evidence="13" type="ORF">AF333_15120</name>
    <name evidence="14" type="ORF">SAMN04487909_11950</name>
</gene>
<dbReference type="Gene3D" id="3.90.1170.40">
    <property type="entry name" value="Molybdopterin biosynthesis MoaE subunit"/>
    <property type="match status" value="1"/>
</dbReference>
<comment type="similarity">
    <text evidence="2">Belongs to the MoaE family.</text>
</comment>
<dbReference type="PANTHER" id="PTHR23404">
    <property type="entry name" value="MOLYBDOPTERIN SYNTHASE RELATED"/>
    <property type="match status" value="1"/>
</dbReference>
<comment type="pathway">
    <text evidence="1">Cofactor biosynthesis; molybdopterin biosynthesis.</text>
</comment>
<organism evidence="13 15">
    <name type="scientific">Aneurinibacillus migulanus</name>
    <name type="common">Bacillus migulanus</name>
    <dbReference type="NCBI Taxonomy" id="47500"/>
    <lineage>
        <taxon>Bacteria</taxon>
        <taxon>Bacillati</taxon>
        <taxon>Bacillota</taxon>
        <taxon>Bacilli</taxon>
        <taxon>Bacillales</taxon>
        <taxon>Paenibacillaceae</taxon>
        <taxon>Aneurinibacillus group</taxon>
        <taxon>Aneurinibacillus</taxon>
    </lineage>
</organism>
<evidence type="ECO:0000313" key="15">
    <source>
        <dbReference type="Proteomes" id="UP000037269"/>
    </source>
</evidence>
<dbReference type="EC" id="2.8.1.12" evidence="3"/>
<dbReference type="FunFam" id="3.90.1170.40:FF:000003">
    <property type="entry name" value="Molybdopterin converting factor subunit 2"/>
    <property type="match status" value="1"/>
</dbReference>
<evidence type="ECO:0000313" key="14">
    <source>
        <dbReference type="EMBL" id="SDJ50341.1"/>
    </source>
</evidence>
<evidence type="ECO:0000256" key="3">
    <source>
        <dbReference type="ARBA" id="ARBA00011950"/>
    </source>
</evidence>
<evidence type="ECO:0000256" key="7">
    <source>
        <dbReference type="ARBA" id="ARBA00026066"/>
    </source>
</evidence>
<keyword evidence="6" id="KW-0501">Molybdenum cofactor biosynthesis</keyword>
<reference evidence="14 16" key="2">
    <citation type="submission" date="2016-10" db="EMBL/GenBank/DDBJ databases">
        <authorList>
            <person name="de Groot N.N."/>
        </authorList>
    </citation>
    <scope>NUCLEOTIDE SEQUENCE [LARGE SCALE GENOMIC DNA]</scope>
    <source>
        <strain evidence="14 16">DSM 2895</strain>
    </source>
</reference>
<dbReference type="EMBL" id="FNED01000019">
    <property type="protein sequence ID" value="SDJ50341.1"/>
    <property type="molecule type" value="Genomic_DNA"/>
</dbReference>
<protein>
    <recommendedName>
        <fullName evidence="4">Molybdopterin synthase catalytic subunit</fullName>
        <ecNumber evidence="3">2.8.1.12</ecNumber>
    </recommendedName>
    <alternativeName>
        <fullName evidence="10">MPT synthase subunit 2</fullName>
    </alternativeName>
    <alternativeName>
        <fullName evidence="8">Molybdenum cofactor biosynthesis protein E</fullName>
    </alternativeName>
    <alternativeName>
        <fullName evidence="9">Molybdopterin-converting factor large subunit</fullName>
    </alternativeName>
    <alternativeName>
        <fullName evidence="11">Molybdopterin-converting factor subunit 2</fullName>
    </alternativeName>
</protein>
<dbReference type="GeneID" id="42306509"/>
<dbReference type="SUPFAM" id="SSF54690">
    <property type="entry name" value="Molybdopterin synthase subunit MoaE"/>
    <property type="match status" value="1"/>
</dbReference>
<dbReference type="PATRIC" id="fig|47500.12.peg.3778"/>
<dbReference type="InterPro" id="IPR036563">
    <property type="entry name" value="MoaE_sf"/>
</dbReference>
<dbReference type="Proteomes" id="UP000182836">
    <property type="component" value="Unassembled WGS sequence"/>
</dbReference>
<evidence type="ECO:0000313" key="13">
    <source>
        <dbReference type="EMBL" id="KON96603.1"/>
    </source>
</evidence>
<comment type="subunit">
    <text evidence="7">Heterotetramer of 2 MoaD subunits and 2 MoaE subunits. Also stable as homodimer. The enzyme changes between these two forms during catalysis.</text>
</comment>
<evidence type="ECO:0000256" key="1">
    <source>
        <dbReference type="ARBA" id="ARBA00005046"/>
    </source>
</evidence>
<dbReference type="InterPro" id="IPR003448">
    <property type="entry name" value="Mopterin_biosynth_MoaE"/>
</dbReference>
<keyword evidence="5" id="KW-0808">Transferase</keyword>
<dbReference type="EMBL" id="LGUG01000004">
    <property type="protein sequence ID" value="KON96603.1"/>
    <property type="molecule type" value="Genomic_DNA"/>
</dbReference>
<dbReference type="STRING" id="47500.AF333_15120"/>
<dbReference type="GO" id="GO:0006777">
    <property type="term" value="P:Mo-molybdopterin cofactor biosynthetic process"/>
    <property type="evidence" value="ECO:0007669"/>
    <property type="project" value="UniProtKB-KW"/>
</dbReference>
<sequence>MKLFEIIEEAIPVEQVMNKVVHPNCGAVNLFVGTVRELTKGKRTLYLEYAAYKEMAESQLTRIGQEIKEKCPDARIAITHRIGRLAISDIAVVIAVATPHRADSYEYSRYAIERIKEIVPIWKKEHWEDGEAWIGDQKETRAYPTGKPDMGGHES</sequence>
<accession>A0A0D1X5M8</accession>
<evidence type="ECO:0000256" key="5">
    <source>
        <dbReference type="ARBA" id="ARBA00022679"/>
    </source>
</evidence>
<dbReference type="RefSeq" id="WP_043066580.1">
    <property type="nucleotide sequence ID" value="NZ_BJOA01000112.1"/>
</dbReference>
<evidence type="ECO:0000256" key="8">
    <source>
        <dbReference type="ARBA" id="ARBA00029745"/>
    </source>
</evidence>
<evidence type="ECO:0000256" key="9">
    <source>
        <dbReference type="ARBA" id="ARBA00030407"/>
    </source>
</evidence>
<evidence type="ECO:0000256" key="2">
    <source>
        <dbReference type="ARBA" id="ARBA00005426"/>
    </source>
</evidence>
<reference evidence="13 15" key="1">
    <citation type="submission" date="2015-07" db="EMBL/GenBank/DDBJ databases">
        <title>Fjat-14205 dsm 2895.</title>
        <authorList>
            <person name="Liu B."/>
            <person name="Wang J."/>
            <person name="Zhu Y."/>
            <person name="Liu G."/>
            <person name="Chen Q."/>
            <person name="Chen Z."/>
            <person name="Lan J."/>
            <person name="Che J."/>
            <person name="Ge C."/>
            <person name="Shi H."/>
            <person name="Pan Z."/>
            <person name="Liu X."/>
        </authorList>
    </citation>
    <scope>NUCLEOTIDE SEQUENCE [LARGE SCALE GENOMIC DNA]</scope>
    <source>
        <strain evidence="13 15">DSM 2895</strain>
    </source>
</reference>
<dbReference type="AlphaFoldDB" id="A0A0D1X5M8"/>
<dbReference type="GO" id="GO:0030366">
    <property type="term" value="F:molybdopterin synthase activity"/>
    <property type="evidence" value="ECO:0007669"/>
    <property type="project" value="UniProtKB-EC"/>
</dbReference>
<name>A0A0D1X5M8_ANEMI</name>
<keyword evidence="15" id="KW-1185">Reference proteome</keyword>
<dbReference type="OrthoDB" id="9803224at2"/>
<evidence type="ECO:0000256" key="4">
    <source>
        <dbReference type="ARBA" id="ARBA00013858"/>
    </source>
</evidence>
<evidence type="ECO:0000256" key="12">
    <source>
        <dbReference type="ARBA" id="ARBA00049878"/>
    </source>
</evidence>
<dbReference type="Proteomes" id="UP000037269">
    <property type="component" value="Unassembled WGS sequence"/>
</dbReference>
<dbReference type="CDD" id="cd00756">
    <property type="entry name" value="MoaE"/>
    <property type="match status" value="1"/>
</dbReference>
<dbReference type="Pfam" id="PF02391">
    <property type="entry name" value="MoaE"/>
    <property type="match status" value="1"/>
</dbReference>
<evidence type="ECO:0000313" key="16">
    <source>
        <dbReference type="Proteomes" id="UP000182836"/>
    </source>
</evidence>
<proteinExistence type="inferred from homology"/>
<comment type="catalytic activity">
    <reaction evidence="12">
        <text>2 [molybdopterin-synthase sulfur-carrier protein]-C-terminal-Gly-aminoethanethioate + cyclic pyranopterin phosphate + H2O = molybdopterin + 2 [molybdopterin-synthase sulfur-carrier protein]-C-terminal Gly-Gly + 2 H(+)</text>
        <dbReference type="Rhea" id="RHEA:26333"/>
        <dbReference type="Rhea" id="RHEA-COMP:12202"/>
        <dbReference type="Rhea" id="RHEA-COMP:19907"/>
        <dbReference type="ChEBI" id="CHEBI:15377"/>
        <dbReference type="ChEBI" id="CHEBI:15378"/>
        <dbReference type="ChEBI" id="CHEBI:58698"/>
        <dbReference type="ChEBI" id="CHEBI:59648"/>
        <dbReference type="ChEBI" id="CHEBI:90778"/>
        <dbReference type="ChEBI" id="CHEBI:232372"/>
        <dbReference type="EC" id="2.8.1.12"/>
    </reaction>
</comment>
<evidence type="ECO:0000256" key="11">
    <source>
        <dbReference type="ARBA" id="ARBA00032474"/>
    </source>
</evidence>
<evidence type="ECO:0000256" key="6">
    <source>
        <dbReference type="ARBA" id="ARBA00023150"/>
    </source>
</evidence>